<comment type="caution">
    <text evidence="1">The sequence shown here is derived from an EMBL/GenBank/DDBJ whole genome shotgun (WGS) entry which is preliminary data.</text>
</comment>
<dbReference type="Proteomes" id="UP000622017">
    <property type="component" value="Unassembled WGS sequence"/>
</dbReference>
<keyword evidence="2" id="KW-1185">Reference proteome</keyword>
<reference evidence="1 2" key="1">
    <citation type="submission" date="2020-08" db="EMBL/GenBank/DDBJ databases">
        <title>Hymenobacter sp.</title>
        <authorList>
            <person name="Kim M.K."/>
        </authorList>
    </citation>
    <scope>NUCLEOTIDE SEQUENCE [LARGE SCALE GENOMIC DNA]</scope>
    <source>
        <strain evidence="1 2">BT507</strain>
    </source>
</reference>
<evidence type="ECO:0000313" key="2">
    <source>
        <dbReference type="Proteomes" id="UP000622017"/>
    </source>
</evidence>
<proteinExistence type="predicted"/>
<dbReference type="InterPro" id="IPR006311">
    <property type="entry name" value="TAT_signal"/>
</dbReference>
<sequence>MSDKLTPFFTSTPLPRRTFLRAAGATVATSTLVLAGCSDDDGENTPTTPSTPLLSYTNGVQGITANNVVFNYLYSLHQLTLAFYQAVVAAFPTGMTTAEQAGFTDLRDHELIYTESYKYLLGANAIAPLTFTFATLTLTTRAGVVAAAKKFEDLTVAAYNDVVMRFSTDSTGKDYLLFAGKIASVKARHAAYVRDLEVAGSFAGTDVVTSTGDLAGLGAVLTPSAVITELAPYFTVTVVTSNTAALA</sequence>
<dbReference type="RefSeq" id="WP_187321318.1">
    <property type="nucleotide sequence ID" value="NZ_JACSCY010000022.1"/>
</dbReference>
<accession>A0ABR7MQV4</accession>
<name>A0ABR7MQV4_9BACT</name>
<protein>
    <submittedName>
        <fullName evidence="1">Ferritin-like domain-containing protein</fullName>
    </submittedName>
</protein>
<dbReference type="Pfam" id="PF13668">
    <property type="entry name" value="Ferritin_2"/>
    <property type="match status" value="1"/>
</dbReference>
<gene>
    <name evidence="1" type="ORF">H8B15_19435</name>
</gene>
<dbReference type="EMBL" id="JACSCY010000022">
    <property type="protein sequence ID" value="MBC6613105.1"/>
    <property type="molecule type" value="Genomic_DNA"/>
</dbReference>
<evidence type="ECO:0000313" key="1">
    <source>
        <dbReference type="EMBL" id="MBC6613105.1"/>
    </source>
</evidence>
<organism evidence="1 2">
    <name type="scientific">Hymenobacter citatus</name>
    <dbReference type="NCBI Taxonomy" id="2763506"/>
    <lineage>
        <taxon>Bacteria</taxon>
        <taxon>Pseudomonadati</taxon>
        <taxon>Bacteroidota</taxon>
        <taxon>Cytophagia</taxon>
        <taxon>Cytophagales</taxon>
        <taxon>Hymenobacteraceae</taxon>
        <taxon>Hymenobacter</taxon>
    </lineage>
</organism>
<dbReference type="PROSITE" id="PS51318">
    <property type="entry name" value="TAT"/>
    <property type="match status" value="1"/>
</dbReference>